<dbReference type="GO" id="GO:0045254">
    <property type="term" value="C:pyruvate dehydrogenase complex"/>
    <property type="evidence" value="ECO:0007669"/>
    <property type="project" value="InterPro"/>
</dbReference>
<dbReference type="InterPro" id="IPR000089">
    <property type="entry name" value="Biotin_lipoyl"/>
</dbReference>
<organism evidence="8 9">
    <name type="scientific">Galendromus occidentalis</name>
    <name type="common">western predatory mite</name>
    <dbReference type="NCBI Taxonomy" id="34638"/>
    <lineage>
        <taxon>Eukaryota</taxon>
        <taxon>Metazoa</taxon>
        <taxon>Ecdysozoa</taxon>
        <taxon>Arthropoda</taxon>
        <taxon>Chelicerata</taxon>
        <taxon>Arachnida</taxon>
        <taxon>Acari</taxon>
        <taxon>Parasitiformes</taxon>
        <taxon>Mesostigmata</taxon>
        <taxon>Gamasina</taxon>
        <taxon>Phytoseioidea</taxon>
        <taxon>Phytoseiidae</taxon>
        <taxon>Typhlodrominae</taxon>
        <taxon>Galendromus</taxon>
    </lineage>
</organism>
<protein>
    <recommendedName>
        <fullName evidence="4">Dihydrolipoamide acetyltransferase component of pyruvate dehydrogenase complex</fullName>
        <ecNumber evidence="4">2.3.1.-</ecNumber>
    </recommendedName>
</protein>
<dbReference type="PROSITE" id="PS50968">
    <property type="entry name" value="BIOTINYL_LIPOYL"/>
    <property type="match status" value="1"/>
</dbReference>
<dbReference type="RefSeq" id="XP_003745716.1">
    <property type="nucleotide sequence ID" value="XM_003745668.3"/>
</dbReference>
<feature type="compositionally biased region" description="Pro residues" evidence="5">
    <location>
        <begin position="140"/>
        <end position="153"/>
    </location>
</feature>
<dbReference type="Gene3D" id="3.30.559.10">
    <property type="entry name" value="Chloramphenicol acetyltransferase-like domain"/>
    <property type="match status" value="1"/>
</dbReference>
<feature type="region of interest" description="Disordered" evidence="5">
    <location>
        <begin position="123"/>
        <end position="163"/>
    </location>
</feature>
<dbReference type="InterPro" id="IPR036625">
    <property type="entry name" value="E3-bd_dom_sf"/>
</dbReference>
<evidence type="ECO:0000256" key="5">
    <source>
        <dbReference type="SAM" id="MobiDB-lite"/>
    </source>
</evidence>
<dbReference type="InterPro" id="IPR023213">
    <property type="entry name" value="CAT-like_dom_sf"/>
</dbReference>
<dbReference type="SUPFAM" id="SSF51230">
    <property type="entry name" value="Single hybrid motif"/>
    <property type="match status" value="1"/>
</dbReference>
<dbReference type="AlphaFoldDB" id="A0AAJ6QVV9"/>
<dbReference type="PROSITE" id="PS51826">
    <property type="entry name" value="PSBD"/>
    <property type="match status" value="1"/>
</dbReference>
<dbReference type="PANTHER" id="PTHR23151:SF90">
    <property type="entry name" value="DIHYDROLIPOYLLYSINE-RESIDUE ACETYLTRANSFERASE COMPONENT OF PYRUVATE DEHYDROGENASE COMPLEX, MITOCHONDRIAL-RELATED"/>
    <property type="match status" value="1"/>
</dbReference>
<evidence type="ECO:0000313" key="8">
    <source>
        <dbReference type="Proteomes" id="UP000694867"/>
    </source>
</evidence>
<dbReference type="Pfam" id="PF00198">
    <property type="entry name" value="2-oxoacid_dh"/>
    <property type="match status" value="1"/>
</dbReference>
<evidence type="ECO:0000259" key="7">
    <source>
        <dbReference type="PROSITE" id="PS51826"/>
    </source>
</evidence>
<dbReference type="Gene3D" id="2.40.50.100">
    <property type="match status" value="1"/>
</dbReference>
<evidence type="ECO:0000256" key="3">
    <source>
        <dbReference type="ARBA" id="ARBA00022946"/>
    </source>
</evidence>
<evidence type="ECO:0000256" key="1">
    <source>
        <dbReference type="ARBA" id="ARBA00007317"/>
    </source>
</evidence>
<dbReference type="Proteomes" id="UP000694867">
    <property type="component" value="Unplaced"/>
</dbReference>
<dbReference type="PROSITE" id="PS00189">
    <property type="entry name" value="LIPOYL"/>
    <property type="match status" value="1"/>
</dbReference>
<dbReference type="EC" id="2.3.1.-" evidence="4"/>
<feature type="domain" description="Lipoyl-binding" evidence="6">
    <location>
        <begin position="38"/>
        <end position="114"/>
    </location>
</feature>
<proteinExistence type="inferred from homology"/>
<dbReference type="Gene3D" id="4.10.320.10">
    <property type="entry name" value="E3-binding domain"/>
    <property type="match status" value="1"/>
</dbReference>
<dbReference type="SUPFAM" id="SSF52777">
    <property type="entry name" value="CoA-dependent acyltransferases"/>
    <property type="match status" value="1"/>
</dbReference>
<dbReference type="InterPro" id="IPR001078">
    <property type="entry name" value="2-oxoacid_DH_actylTfrase"/>
</dbReference>
<dbReference type="InterPro" id="IPR045257">
    <property type="entry name" value="E2/Pdx1"/>
</dbReference>
<evidence type="ECO:0000259" key="6">
    <source>
        <dbReference type="PROSITE" id="PS50968"/>
    </source>
</evidence>
<feature type="domain" description="Peripheral subunit-binding (PSBD)" evidence="7">
    <location>
        <begin position="169"/>
        <end position="206"/>
    </location>
</feature>
<keyword evidence="8" id="KW-1185">Reference proteome</keyword>
<dbReference type="GeneID" id="100901884"/>
<dbReference type="InterPro" id="IPR004167">
    <property type="entry name" value="PSBD"/>
</dbReference>
<gene>
    <name evidence="9" type="primary">LOC100901884</name>
</gene>
<reference evidence="9" key="1">
    <citation type="submission" date="2025-08" db="UniProtKB">
        <authorList>
            <consortium name="RefSeq"/>
        </authorList>
    </citation>
    <scope>IDENTIFICATION</scope>
</reference>
<dbReference type="GO" id="GO:0005739">
    <property type="term" value="C:mitochondrion"/>
    <property type="evidence" value="ECO:0007669"/>
    <property type="project" value="TreeGrafter"/>
</dbReference>
<evidence type="ECO:0000256" key="2">
    <source>
        <dbReference type="ARBA" id="ARBA00022823"/>
    </source>
</evidence>
<dbReference type="GO" id="GO:0016746">
    <property type="term" value="F:acyltransferase activity"/>
    <property type="evidence" value="ECO:0007669"/>
    <property type="project" value="UniProtKB-KW"/>
</dbReference>
<dbReference type="KEGG" id="goe:100901884"/>
<comment type="similarity">
    <text evidence="1 4">Belongs to the 2-oxoacid dehydrogenase family.</text>
</comment>
<dbReference type="InterPro" id="IPR011053">
    <property type="entry name" value="Single_hybrid_motif"/>
</dbReference>
<dbReference type="SUPFAM" id="SSF47005">
    <property type="entry name" value="Peripheral subunit-binding domain of 2-oxo acid dehydrogenase complex"/>
    <property type="match status" value="1"/>
</dbReference>
<dbReference type="Pfam" id="PF00364">
    <property type="entry name" value="Biotin_lipoyl"/>
    <property type="match status" value="1"/>
</dbReference>
<dbReference type="PANTHER" id="PTHR23151">
    <property type="entry name" value="DIHYDROLIPOAMIDE ACETYL/SUCCINYL-TRANSFERASE-RELATED"/>
    <property type="match status" value="1"/>
</dbReference>
<dbReference type="GO" id="GO:0006086">
    <property type="term" value="P:pyruvate decarboxylation to acetyl-CoA"/>
    <property type="evidence" value="ECO:0007669"/>
    <property type="project" value="InterPro"/>
</dbReference>
<name>A0AAJ6QVV9_9ACAR</name>
<keyword evidence="4" id="KW-0808">Transferase</keyword>
<dbReference type="FunFam" id="2.40.50.100:FF:000010">
    <property type="entry name" value="Acetyltransferase component of pyruvate dehydrogenase complex"/>
    <property type="match status" value="1"/>
</dbReference>
<evidence type="ECO:0000313" key="9">
    <source>
        <dbReference type="RefSeq" id="XP_003745716.1"/>
    </source>
</evidence>
<keyword evidence="3" id="KW-0809">Transit peptide</keyword>
<dbReference type="CDD" id="cd06849">
    <property type="entry name" value="lipoyl_domain"/>
    <property type="match status" value="1"/>
</dbReference>
<keyword evidence="2 4" id="KW-0450">Lipoyl</keyword>
<dbReference type="Pfam" id="PF02817">
    <property type="entry name" value="E3_binding"/>
    <property type="match status" value="1"/>
</dbReference>
<evidence type="ECO:0000256" key="4">
    <source>
        <dbReference type="RuleBase" id="RU003423"/>
    </source>
</evidence>
<comment type="cofactor">
    <cofactor evidence="4">
        <name>(R)-lipoate</name>
        <dbReference type="ChEBI" id="CHEBI:83088"/>
    </cofactor>
</comment>
<accession>A0AAJ6QVV9</accession>
<keyword evidence="9" id="KW-0670">Pyruvate</keyword>
<sequence>MVVGMFGPAVRAALRGSKVFAPNARCIHRTRIVLGIDGIQLRMPSLSPTMTEGVIVRWMKNEGDAIQPGDVLCEIQTDKAVVAFEVEEPGTLAKIIAPSGDQSIPINTLIGIMVEEGEDWKDVNIPADTAPPAAAQSSAPGPPTAASPAPVPRATPVAQSPSSSANLNLLGPAVKLLLSQNNLQASQVPATGPHNVLLKGDVLRFIESGGAAALSKAAQTGISATQQAKGPSAEVGPPPEPAYKDIELTNMRRAIAKRLSLSKSTVPHSYTSYEVSVGKVLQTRKKLAEMNVKVSVNDFVVKAVALALRKVPQINVTWDSQSQDGKQQEKVDISVAVSTDSGLITPIVKDADQRSLSEISNSIKELATKARENKLKPHEFEGGSFSVSNLGMFGITEFTAVINPPQAAIMAVGGGRQVFTSARTVDTLMTVTVSFDARLMSDTDVAEFLEAFREYMEEPEKMMT</sequence>
<keyword evidence="4" id="KW-0012">Acyltransferase</keyword>
<dbReference type="InterPro" id="IPR003016">
    <property type="entry name" value="2-oxoA_DH_lipoyl-BS"/>
</dbReference>
<feature type="compositionally biased region" description="Low complexity" evidence="5">
    <location>
        <begin position="126"/>
        <end position="139"/>
    </location>
</feature>